<evidence type="ECO:0000256" key="3">
    <source>
        <dbReference type="ARBA" id="ARBA00022643"/>
    </source>
</evidence>
<evidence type="ECO:0000256" key="1">
    <source>
        <dbReference type="ARBA" id="ARBA00005990"/>
    </source>
</evidence>
<gene>
    <name evidence="6" type="ORF">APZ00_16160</name>
</gene>
<dbReference type="GO" id="GO:0016491">
    <property type="term" value="F:oxidoreductase activity"/>
    <property type="evidence" value="ECO:0007669"/>
    <property type="project" value="UniProtKB-KW"/>
</dbReference>
<dbReference type="PANTHER" id="PTHR43408:SF2">
    <property type="entry name" value="FMN REDUCTASE (NADPH)"/>
    <property type="match status" value="1"/>
</dbReference>
<evidence type="ECO:0000256" key="2">
    <source>
        <dbReference type="ARBA" id="ARBA00022630"/>
    </source>
</evidence>
<keyword evidence="2" id="KW-0285">Flavoprotein</keyword>
<dbReference type="Gene3D" id="3.40.50.360">
    <property type="match status" value="1"/>
</dbReference>
<dbReference type="STRING" id="121719.APZ00_16160"/>
<evidence type="ECO:0000313" key="7">
    <source>
        <dbReference type="Proteomes" id="UP000064921"/>
    </source>
</evidence>
<dbReference type="PANTHER" id="PTHR43408">
    <property type="entry name" value="FMN REDUCTASE (NADPH)"/>
    <property type="match status" value="1"/>
</dbReference>
<accession>A0A0U3Q773</accession>
<dbReference type="EMBL" id="CP013068">
    <property type="protein sequence ID" value="ALV28409.1"/>
    <property type="molecule type" value="Genomic_DNA"/>
</dbReference>
<organism evidence="6 7">
    <name type="scientific">Pannonibacter phragmitetus</name>
    <dbReference type="NCBI Taxonomy" id="121719"/>
    <lineage>
        <taxon>Bacteria</taxon>
        <taxon>Pseudomonadati</taxon>
        <taxon>Pseudomonadota</taxon>
        <taxon>Alphaproteobacteria</taxon>
        <taxon>Hyphomicrobiales</taxon>
        <taxon>Stappiaceae</taxon>
        <taxon>Pannonibacter</taxon>
    </lineage>
</organism>
<keyword evidence="4" id="KW-0560">Oxidoreductase</keyword>
<dbReference type="InterPro" id="IPR029039">
    <property type="entry name" value="Flavoprotein-like_sf"/>
</dbReference>
<dbReference type="eggNOG" id="COG0431">
    <property type="taxonomic scope" value="Bacteria"/>
</dbReference>
<evidence type="ECO:0000259" key="5">
    <source>
        <dbReference type="Pfam" id="PF03358"/>
    </source>
</evidence>
<keyword evidence="3" id="KW-0288">FMN</keyword>
<dbReference type="InterPro" id="IPR005025">
    <property type="entry name" value="FMN_Rdtase-like_dom"/>
</dbReference>
<keyword evidence="7" id="KW-1185">Reference proteome</keyword>
<name>A0A0U3Q773_9HYPH</name>
<evidence type="ECO:0000313" key="6">
    <source>
        <dbReference type="EMBL" id="ALV28409.1"/>
    </source>
</evidence>
<dbReference type="SUPFAM" id="SSF52218">
    <property type="entry name" value="Flavoproteins"/>
    <property type="match status" value="1"/>
</dbReference>
<evidence type="ECO:0000256" key="4">
    <source>
        <dbReference type="ARBA" id="ARBA00023002"/>
    </source>
</evidence>
<comment type="similarity">
    <text evidence="1">Belongs to the SsuE family.</text>
</comment>
<dbReference type="Pfam" id="PF03358">
    <property type="entry name" value="FMN_red"/>
    <property type="match status" value="1"/>
</dbReference>
<reference evidence="6 7" key="1">
    <citation type="submission" date="2015-10" db="EMBL/GenBank/DDBJ databases">
        <title>The world's first case of liver abscess caused by Pannonibacter phragmitetus.</title>
        <authorList>
            <person name="Ming D."/>
            <person name="Wang M."/>
            <person name="Zhou Y."/>
            <person name="Jiang T."/>
            <person name="Hu S."/>
        </authorList>
    </citation>
    <scope>NUCLEOTIDE SEQUENCE [LARGE SCALE GENOMIC DNA]</scope>
    <source>
        <strain evidence="6 7">31801</strain>
    </source>
</reference>
<proteinExistence type="inferred from homology"/>
<dbReference type="AlphaFoldDB" id="A0A0U3Q773"/>
<protein>
    <submittedName>
        <fullName evidence="6">NADPH-dependent FMN reductase</fullName>
    </submittedName>
</protein>
<dbReference type="KEGG" id="pphr:APZ00_16160"/>
<dbReference type="Proteomes" id="UP000064921">
    <property type="component" value="Chromosome"/>
</dbReference>
<dbReference type="InterPro" id="IPR051814">
    <property type="entry name" value="NAD(P)H-dep_FMN_reductase"/>
</dbReference>
<feature type="domain" description="NADPH-dependent FMN reductase-like" evidence="5">
    <location>
        <begin position="5"/>
        <end position="147"/>
    </location>
</feature>
<sequence length="187" mass="19766">MTQPSIVSLSGSSGSGSKTRVLAATAARLVAERFGRTTRVYDISDFQPFLGNAQRAEDLGPDAQTALASLKAAEAVIIAVPVYKGSYPGLFKHLIDLLPVDFFAGKPVLLTATGGGDRHALVIEHQLRPLFSFFSAQTLGTGVYASERDYLDGRLVNEAVLARLDQAAGELAPFLGRPQLNAAAVGH</sequence>
<dbReference type="RefSeq" id="WP_058899524.1">
    <property type="nucleotide sequence ID" value="NZ_CP013068.1"/>
</dbReference>